<gene>
    <name evidence="1" type="ORF">MM415B01325_0021</name>
</gene>
<proteinExistence type="predicted"/>
<evidence type="ECO:0000313" key="1">
    <source>
        <dbReference type="EMBL" id="QJA59230.1"/>
    </source>
</evidence>
<dbReference type="EMBL" id="MT141360">
    <property type="protein sequence ID" value="QJA59230.1"/>
    <property type="molecule type" value="Genomic_DNA"/>
</dbReference>
<dbReference type="AlphaFoldDB" id="A0A6M3INI2"/>
<accession>A0A6M3INI2</accession>
<name>A0A6M3INI2_9ZZZZ</name>
<reference evidence="1" key="1">
    <citation type="submission" date="2020-03" db="EMBL/GenBank/DDBJ databases">
        <title>The deep terrestrial virosphere.</title>
        <authorList>
            <person name="Holmfeldt K."/>
            <person name="Nilsson E."/>
            <person name="Simone D."/>
            <person name="Lopez-Fernandez M."/>
            <person name="Wu X."/>
            <person name="de Brujin I."/>
            <person name="Lundin D."/>
            <person name="Andersson A."/>
            <person name="Bertilsson S."/>
            <person name="Dopson M."/>
        </authorList>
    </citation>
    <scope>NUCLEOTIDE SEQUENCE</scope>
    <source>
        <strain evidence="1">MM415B01325</strain>
    </source>
</reference>
<organism evidence="1">
    <name type="scientific">viral metagenome</name>
    <dbReference type="NCBI Taxonomy" id="1070528"/>
    <lineage>
        <taxon>unclassified sequences</taxon>
        <taxon>metagenomes</taxon>
        <taxon>organismal metagenomes</taxon>
    </lineage>
</organism>
<protein>
    <submittedName>
        <fullName evidence="1">Uncharacterized protein</fullName>
    </submittedName>
</protein>
<sequence length="57" mass="6145">MSKEAAILMLISDLLIYGPGFVRDVLAAWSNADPTAEDFDALANVANSLRPVDPLKK</sequence>